<organism evidence="2 3">
    <name type="scientific">Nosocomiicoccus ampullae</name>
    <dbReference type="NCBI Taxonomy" id="489910"/>
    <lineage>
        <taxon>Bacteria</taxon>
        <taxon>Bacillati</taxon>
        <taxon>Bacillota</taxon>
        <taxon>Bacilli</taxon>
        <taxon>Bacillales</taxon>
        <taxon>Staphylococcaceae</taxon>
        <taxon>Nosocomiicoccus</taxon>
    </lineage>
</organism>
<name>A0A9Q2D0H0_9STAP</name>
<dbReference type="InterPro" id="IPR020138">
    <property type="entry name" value="Uncharacterised_YqzF"/>
</dbReference>
<dbReference type="Pfam" id="PF11118">
    <property type="entry name" value="DUF2627"/>
    <property type="match status" value="1"/>
</dbReference>
<gene>
    <name evidence="2" type="ORF">HNQ45_001289</name>
</gene>
<reference evidence="2 3" key="1">
    <citation type="submission" date="2020-08" db="EMBL/GenBank/DDBJ databases">
        <title>Genomic Encyclopedia of Type Strains, Phase IV (KMG-IV): sequencing the most valuable type-strain genomes for metagenomic binning, comparative biology and taxonomic classification.</title>
        <authorList>
            <person name="Goeker M."/>
        </authorList>
    </citation>
    <scope>NUCLEOTIDE SEQUENCE [LARGE SCALE GENOMIC DNA]</scope>
    <source>
        <strain evidence="2 3">DSM 19163</strain>
    </source>
</reference>
<keyword evidence="1" id="KW-0812">Transmembrane</keyword>
<sequence>MKKIIALLILVIPVIFAGYGVKLIRDSIFGITIWPFSSLVLQFLIGLILLVLGVWFVAGYVLYRERKNNRAQERFMKKDEKQ</sequence>
<keyword evidence="3" id="KW-1185">Reference proteome</keyword>
<dbReference type="EMBL" id="JACHHF010000007">
    <property type="protein sequence ID" value="MBB5176401.1"/>
    <property type="molecule type" value="Genomic_DNA"/>
</dbReference>
<dbReference type="RefSeq" id="WP_183674825.1">
    <property type="nucleotide sequence ID" value="NZ_CBCRYX010000008.1"/>
</dbReference>
<keyword evidence="1" id="KW-0472">Membrane</keyword>
<comment type="caution">
    <text evidence="2">The sequence shown here is derived from an EMBL/GenBank/DDBJ whole genome shotgun (WGS) entry which is preliminary data.</text>
</comment>
<proteinExistence type="predicted"/>
<feature type="transmembrane region" description="Helical" evidence="1">
    <location>
        <begin position="41"/>
        <end position="63"/>
    </location>
</feature>
<dbReference type="Proteomes" id="UP000579136">
    <property type="component" value="Unassembled WGS sequence"/>
</dbReference>
<accession>A0A9Q2D0H0</accession>
<protein>
    <submittedName>
        <fullName evidence="2">Na+/H+-dicarboxylate symporter</fullName>
    </submittedName>
</protein>
<keyword evidence="1" id="KW-1133">Transmembrane helix</keyword>
<dbReference type="AlphaFoldDB" id="A0A9Q2D0H0"/>
<evidence type="ECO:0000256" key="1">
    <source>
        <dbReference type="SAM" id="Phobius"/>
    </source>
</evidence>
<evidence type="ECO:0000313" key="3">
    <source>
        <dbReference type="Proteomes" id="UP000579136"/>
    </source>
</evidence>
<evidence type="ECO:0000313" key="2">
    <source>
        <dbReference type="EMBL" id="MBB5176401.1"/>
    </source>
</evidence>